<evidence type="ECO:0000313" key="1">
    <source>
        <dbReference type="EMBL" id="KAG9227107.1"/>
    </source>
</evidence>
<dbReference type="EMBL" id="WQMT02000001">
    <property type="protein sequence ID" value="KAG9227107.1"/>
    <property type="molecule type" value="Genomic_DNA"/>
</dbReference>
<proteinExistence type="predicted"/>
<accession>A0ACB7J942</accession>
<protein>
    <submittedName>
        <fullName evidence="1">Uncharacterized protein</fullName>
    </submittedName>
</protein>
<reference evidence="1 2" key="1">
    <citation type="journal article" date="2021" name="Appl. Environ. Microbiol.">
        <title>Genetic linkage and physical mapping for an oyster mushroom Pleurotus cornucopiae and QTL analysis for the trait cap color.</title>
        <authorList>
            <person name="Zhang Y."/>
            <person name="Gao W."/>
            <person name="Sonnenberg A."/>
            <person name="Chen Q."/>
            <person name="Zhang J."/>
            <person name="Huang C."/>
        </authorList>
    </citation>
    <scope>NUCLEOTIDE SEQUENCE [LARGE SCALE GENOMIC DNA]</scope>
    <source>
        <strain evidence="1">CCMSSC00406</strain>
    </source>
</reference>
<evidence type="ECO:0000313" key="2">
    <source>
        <dbReference type="Proteomes" id="UP000824881"/>
    </source>
</evidence>
<organism evidence="1 2">
    <name type="scientific">Pleurotus cornucopiae</name>
    <name type="common">Cornucopia mushroom</name>
    <dbReference type="NCBI Taxonomy" id="5321"/>
    <lineage>
        <taxon>Eukaryota</taxon>
        <taxon>Fungi</taxon>
        <taxon>Dikarya</taxon>
        <taxon>Basidiomycota</taxon>
        <taxon>Agaricomycotina</taxon>
        <taxon>Agaricomycetes</taxon>
        <taxon>Agaricomycetidae</taxon>
        <taxon>Agaricales</taxon>
        <taxon>Pleurotineae</taxon>
        <taxon>Pleurotaceae</taxon>
        <taxon>Pleurotus</taxon>
    </lineage>
</organism>
<dbReference type="Proteomes" id="UP000824881">
    <property type="component" value="Unassembled WGS sequence"/>
</dbReference>
<sequence length="420" mass="46334">MDAFSSLRKRSSITQEQADALGILAYACTIPGTILCFLVLLAYGAAALSPKGRPHLDRVSFRLLCYSLFFNVLYGIAFSVTAAQTGPGSLCNLGAFAVNFTLNFAMFFTTCIAINLQLVLVHRVNGKAIEKYYVIVVTLLSIVLTVLALGLNQFGWDETNFVCWFKNPDEHTKVQWLIGTQSIWIALAATIETICSVTVLVWMAKFQLNTRFIQKGSDPSFLQTSGATGHRSEASSSAPTMLSTQARKYRGVILRIVLYPVVSLLINCPRIGLDIFGSVKGVHTELDYRLLVADLVLYGLRPFAYALLACNDPSFVRAVQDIRGIKVPTSDLSGETDTMSRPKFASQRPTDSTFPGELTVNLELQTVSHGDDISMDKPGKHDMFIHEESGTSTGRLASKADTRRTFTDSEWDDKAFERHL</sequence>
<gene>
    <name evidence="1" type="ORF">CCMSSC00406_0009639</name>
</gene>
<comment type="caution">
    <text evidence="1">The sequence shown here is derived from an EMBL/GenBank/DDBJ whole genome shotgun (WGS) entry which is preliminary data.</text>
</comment>
<name>A0ACB7J942_PLECO</name>
<keyword evidence="2" id="KW-1185">Reference proteome</keyword>